<name>A0A2A6BAI9_PRIPA</name>
<keyword evidence="3" id="KW-1185">Reference proteome</keyword>
<gene>
    <name evidence="1" type="primary">WBGene00276029</name>
    <name evidence="2" type="synonym">WBGene00276030</name>
</gene>
<evidence type="ECO:0000313" key="3">
    <source>
        <dbReference type="Proteomes" id="UP000005239"/>
    </source>
</evidence>
<dbReference type="EnsemblMetazoa" id="PPA37660.1">
    <property type="protein sequence ID" value="PPA37660.1"/>
    <property type="gene ID" value="WBGene00276029"/>
</dbReference>
<reference evidence="1" key="2">
    <citation type="submission" date="2022-06" db="UniProtKB">
        <authorList>
            <consortium name="EnsemblMetazoa"/>
        </authorList>
    </citation>
    <scope>IDENTIFICATION</scope>
    <source>
        <strain evidence="1">PS312</strain>
    </source>
</reference>
<reference evidence="3" key="1">
    <citation type="journal article" date="2008" name="Nat. Genet.">
        <title>The Pristionchus pacificus genome provides a unique perspective on nematode lifestyle and parasitism.</title>
        <authorList>
            <person name="Dieterich C."/>
            <person name="Clifton S.W."/>
            <person name="Schuster L.N."/>
            <person name="Chinwalla A."/>
            <person name="Delehaunty K."/>
            <person name="Dinkelacker I."/>
            <person name="Fulton L."/>
            <person name="Fulton R."/>
            <person name="Godfrey J."/>
            <person name="Minx P."/>
            <person name="Mitreva M."/>
            <person name="Roeseler W."/>
            <person name="Tian H."/>
            <person name="Witte H."/>
            <person name="Yang S.P."/>
            <person name="Wilson R.K."/>
            <person name="Sommer R.J."/>
        </authorList>
    </citation>
    <scope>NUCLEOTIDE SEQUENCE [LARGE SCALE GENOMIC DNA]</scope>
    <source>
        <strain evidence="3">PS312</strain>
    </source>
</reference>
<dbReference type="AlphaFoldDB" id="A0A2A6BAI9"/>
<protein>
    <submittedName>
        <fullName evidence="1">Uncharacterized protein</fullName>
    </submittedName>
</protein>
<dbReference type="EnsemblMetazoa" id="PPA37661.1">
    <property type="protein sequence ID" value="PPA37661.1"/>
    <property type="gene ID" value="WBGene00276030"/>
</dbReference>
<accession>A0A4X3P5B1</accession>
<accession>A0A2A6BAI9</accession>
<evidence type="ECO:0000313" key="1">
    <source>
        <dbReference type="EnsemblMetazoa" id="PPA37660.1"/>
    </source>
</evidence>
<evidence type="ECO:0000313" key="2">
    <source>
        <dbReference type="EnsemblMetazoa" id="PPA37661.1"/>
    </source>
</evidence>
<organism evidence="1 3">
    <name type="scientific">Pristionchus pacificus</name>
    <name type="common">Parasitic nematode worm</name>
    <dbReference type="NCBI Taxonomy" id="54126"/>
    <lineage>
        <taxon>Eukaryota</taxon>
        <taxon>Metazoa</taxon>
        <taxon>Ecdysozoa</taxon>
        <taxon>Nematoda</taxon>
        <taxon>Chromadorea</taxon>
        <taxon>Rhabditida</taxon>
        <taxon>Rhabditina</taxon>
        <taxon>Diplogasteromorpha</taxon>
        <taxon>Diplogasteroidea</taxon>
        <taxon>Neodiplogasteridae</taxon>
        <taxon>Pristionchus</taxon>
    </lineage>
</organism>
<dbReference type="Proteomes" id="UP000005239">
    <property type="component" value="Unassembled WGS sequence"/>
</dbReference>
<sequence>MRERPGSRKCLECLPLPRSETERVDSERWLTSSTSGSFPRSLLHREFVSSCCTQRLPLSLFPPSTLESSDLCFIKCIARNSIVTGSFDDKYKITNLFQSNCQILYRNSD</sequence>
<proteinExistence type="predicted"/>